<evidence type="ECO:0000313" key="3">
    <source>
        <dbReference type="EMBL" id="GAA5797122.1"/>
    </source>
</evidence>
<dbReference type="SUPFAM" id="SSF47459">
    <property type="entry name" value="HLH, helix-loop-helix DNA-binding domain"/>
    <property type="match status" value="1"/>
</dbReference>
<dbReference type="InterPro" id="IPR036638">
    <property type="entry name" value="HLH_DNA-bd_sf"/>
</dbReference>
<accession>A0ABP9XSQ1</accession>
<dbReference type="Pfam" id="PF00010">
    <property type="entry name" value="HLH"/>
    <property type="match status" value="1"/>
</dbReference>
<dbReference type="Proteomes" id="UP001476247">
    <property type="component" value="Unassembled WGS sequence"/>
</dbReference>
<dbReference type="Gene3D" id="4.10.280.10">
    <property type="entry name" value="Helix-loop-helix DNA-binding domain"/>
    <property type="match status" value="1"/>
</dbReference>
<comment type="caution">
    <text evidence="3">The sequence shown here is derived from an EMBL/GenBank/DDBJ whole genome shotgun (WGS) entry which is preliminary data.</text>
</comment>
<proteinExistence type="predicted"/>
<dbReference type="InterPro" id="IPR011598">
    <property type="entry name" value="bHLH_dom"/>
</dbReference>
<dbReference type="EMBL" id="BAABUJ010000007">
    <property type="protein sequence ID" value="GAA5797122.1"/>
    <property type="molecule type" value="Genomic_DNA"/>
</dbReference>
<evidence type="ECO:0000256" key="1">
    <source>
        <dbReference type="SAM" id="MobiDB-lite"/>
    </source>
</evidence>
<feature type="region of interest" description="Disordered" evidence="1">
    <location>
        <begin position="294"/>
        <end position="316"/>
    </location>
</feature>
<feature type="region of interest" description="Disordered" evidence="1">
    <location>
        <begin position="1"/>
        <end position="39"/>
    </location>
</feature>
<dbReference type="CDD" id="cd00083">
    <property type="entry name" value="bHLH_SF"/>
    <property type="match status" value="1"/>
</dbReference>
<protein>
    <recommendedName>
        <fullName evidence="2">BHLH domain-containing protein</fullName>
    </recommendedName>
</protein>
<feature type="region of interest" description="Disordered" evidence="1">
    <location>
        <begin position="95"/>
        <end position="137"/>
    </location>
</feature>
<evidence type="ECO:0000259" key="2">
    <source>
        <dbReference type="PROSITE" id="PS50888"/>
    </source>
</evidence>
<feature type="region of interest" description="Disordered" evidence="1">
    <location>
        <begin position="159"/>
        <end position="201"/>
    </location>
</feature>
<name>A0ABP9XSQ1_9FUNG</name>
<dbReference type="PROSITE" id="PS50888">
    <property type="entry name" value="BHLH"/>
    <property type="match status" value="1"/>
</dbReference>
<reference evidence="3 4" key="1">
    <citation type="submission" date="2024-04" db="EMBL/GenBank/DDBJ databases">
        <title>genome sequences of Mucor flavus KT1a and Helicostylum pulchrum KT1b strains isolation_sourced from the surface of a dry-aged beef.</title>
        <authorList>
            <person name="Toyotome T."/>
            <person name="Hosono M."/>
            <person name="Torimaru M."/>
            <person name="Fukuda K."/>
            <person name="Mikami N."/>
        </authorList>
    </citation>
    <scope>NUCLEOTIDE SEQUENCE [LARGE SCALE GENOMIC DNA]</scope>
    <source>
        <strain evidence="3 4">KT1b</strain>
    </source>
</reference>
<feature type="compositionally biased region" description="Low complexity" evidence="1">
    <location>
        <begin position="96"/>
        <end position="109"/>
    </location>
</feature>
<feature type="compositionally biased region" description="Low complexity" evidence="1">
    <location>
        <begin position="168"/>
        <end position="179"/>
    </location>
</feature>
<dbReference type="SMART" id="SM00353">
    <property type="entry name" value="HLH"/>
    <property type="match status" value="1"/>
</dbReference>
<organism evidence="3 4">
    <name type="scientific">Helicostylum pulchrum</name>
    <dbReference type="NCBI Taxonomy" id="562976"/>
    <lineage>
        <taxon>Eukaryota</taxon>
        <taxon>Fungi</taxon>
        <taxon>Fungi incertae sedis</taxon>
        <taxon>Mucoromycota</taxon>
        <taxon>Mucoromycotina</taxon>
        <taxon>Mucoromycetes</taxon>
        <taxon>Mucorales</taxon>
        <taxon>Mucorineae</taxon>
        <taxon>Mucoraceae</taxon>
        <taxon>Helicostylum</taxon>
    </lineage>
</organism>
<keyword evidence="4" id="KW-1185">Reference proteome</keyword>
<dbReference type="PANTHER" id="PTHR47787:SF1">
    <property type="entry name" value="CENTROMERE-BINDING PROTEIN 1"/>
    <property type="match status" value="1"/>
</dbReference>
<evidence type="ECO:0000313" key="4">
    <source>
        <dbReference type="Proteomes" id="UP001476247"/>
    </source>
</evidence>
<feature type="domain" description="BHLH" evidence="2">
    <location>
        <begin position="193"/>
        <end position="245"/>
    </location>
</feature>
<dbReference type="PANTHER" id="PTHR47787">
    <property type="entry name" value="CENTROMERE-BINDING PROTEIN 1"/>
    <property type="match status" value="1"/>
</dbReference>
<feature type="compositionally biased region" description="Polar residues" evidence="1">
    <location>
        <begin position="21"/>
        <end position="34"/>
    </location>
</feature>
<sequence length="400" mass="44311">MTSSPKRKLSVSSIPDEEIETSPTNKRQQQTSTSAAAVAPPMVALPPPLMQYPNGQLVSVVHHGQQPYYQMYHPHQQQQPFYYPVSPQQHPFITHPSPTLEPTNTTTITRKSSAPRILPKNPETITSSPLSSPAAGLYPQPPPSPFYHPYALQISPTMMPSYPPVPPQSSRNNSVSSSPGLGPTSTADQREKARKVSHSAIERRRRERINDKILQLKQLIPSCAEQDNLHKMSILQSAIDYISYLKEIVKSLDEHGTETTTNQLLKGDHLRVKTVKSMLPKEVEPFTTQFSVHTKSTVIPQEGEEENQDKGGGTNQKRLSEIIIVQHNQRGLKPMDVIKSGTPIISTTPLTPPQEPIKSSDNNQQETDDHHATSPSSTVSLSPALKPDEAKHMSLQNILC</sequence>
<feature type="region of interest" description="Disordered" evidence="1">
    <location>
        <begin position="334"/>
        <end position="400"/>
    </location>
</feature>
<gene>
    <name evidence="3" type="ORF">HPULCUR_002501</name>
</gene>